<comment type="caution">
    <text evidence="1">The sequence shown here is derived from an EMBL/GenBank/DDBJ whole genome shotgun (WGS) entry which is preliminary data.</text>
</comment>
<keyword evidence="2" id="KW-1185">Reference proteome</keyword>
<evidence type="ECO:0000313" key="2">
    <source>
        <dbReference type="Proteomes" id="UP000074108"/>
    </source>
</evidence>
<dbReference type="Proteomes" id="UP000074108">
    <property type="component" value="Unassembled WGS sequence"/>
</dbReference>
<evidence type="ECO:0008006" key="3">
    <source>
        <dbReference type="Google" id="ProtNLM"/>
    </source>
</evidence>
<sequence length="139" mass="16124">MLFQKIMSIFHVGSARIDLLLGKNVYYPGECVTGHFCIKGGLVHQEIKRLESDLIQIDQQTKAEQVIGQVTIYTSQTIKRSDHNEIPFRFTLPQDVGPSSEHYSYRFKTRMICQHGTTRNDQDFIHIEQKEGDYYDKAL</sequence>
<dbReference type="EMBL" id="LDYG01000048">
    <property type="protein sequence ID" value="KUP04680.1"/>
    <property type="molecule type" value="Genomic_DNA"/>
</dbReference>
<name>A0A147K521_9BACI</name>
<dbReference type="PANTHER" id="PTHR40053:SF1">
    <property type="entry name" value="SPORULATION-CONTROL PROTEIN SPO0M"/>
    <property type="match status" value="1"/>
</dbReference>
<dbReference type="RefSeq" id="WP_241494459.1">
    <property type="nucleotide sequence ID" value="NZ_LDYG01000048.1"/>
</dbReference>
<dbReference type="InterPro" id="IPR009776">
    <property type="entry name" value="Spore_0_M"/>
</dbReference>
<proteinExistence type="predicted"/>
<dbReference type="AlphaFoldDB" id="A0A147K521"/>
<dbReference type="PATRIC" id="fig|1150625.3.peg.3048"/>
<reference evidence="1 2" key="1">
    <citation type="journal article" date="2016" name="Front. Microbiol.">
        <title>Microevolution Analysis of Bacillus coahuilensis Unveils Differences in Phosphorus Acquisition Strategies and Their Regulation.</title>
        <authorList>
            <person name="Gomez-Lunar Z."/>
            <person name="Hernandez-Gonzalez I."/>
            <person name="Rodriguez-Torres M.D."/>
            <person name="Souza V."/>
            <person name="Olmedo-Alvarez G."/>
        </authorList>
    </citation>
    <scope>NUCLEOTIDE SEQUENCE [LARGE SCALE GENOMIC DNA]</scope>
    <source>
        <strain evidence="2">p1.1.43</strain>
    </source>
</reference>
<dbReference type="PANTHER" id="PTHR40053">
    <property type="entry name" value="SPORULATION-CONTROL PROTEIN SPO0M"/>
    <property type="match status" value="1"/>
</dbReference>
<dbReference type="STRING" id="1150625.Q75_14570"/>
<dbReference type="Pfam" id="PF07070">
    <property type="entry name" value="Spo0M"/>
    <property type="match status" value="1"/>
</dbReference>
<evidence type="ECO:0000313" key="1">
    <source>
        <dbReference type="EMBL" id="KUP04680.1"/>
    </source>
</evidence>
<protein>
    <recommendedName>
        <fullName evidence="3">Sporulation protein</fullName>
    </recommendedName>
</protein>
<organism evidence="1 2">
    <name type="scientific">Bacillus coahuilensis p1.1.43</name>
    <dbReference type="NCBI Taxonomy" id="1150625"/>
    <lineage>
        <taxon>Bacteria</taxon>
        <taxon>Bacillati</taxon>
        <taxon>Bacillota</taxon>
        <taxon>Bacilli</taxon>
        <taxon>Bacillales</taxon>
        <taxon>Bacillaceae</taxon>
        <taxon>Bacillus</taxon>
    </lineage>
</organism>
<accession>A0A147K521</accession>
<gene>
    <name evidence="1" type="ORF">Q75_14570</name>
</gene>